<accession>A0A1Q9F428</accession>
<organism evidence="7 8">
    <name type="scientific">Symbiodinium microadriaticum</name>
    <name type="common">Dinoflagellate</name>
    <name type="synonym">Zooxanthella microadriatica</name>
    <dbReference type="NCBI Taxonomy" id="2951"/>
    <lineage>
        <taxon>Eukaryota</taxon>
        <taxon>Sar</taxon>
        <taxon>Alveolata</taxon>
        <taxon>Dinophyceae</taxon>
        <taxon>Suessiales</taxon>
        <taxon>Symbiodiniaceae</taxon>
        <taxon>Symbiodinium</taxon>
    </lineage>
</organism>
<dbReference type="Gene3D" id="1.20.1080.10">
    <property type="entry name" value="Glycerol uptake facilitator protein"/>
    <property type="match status" value="4"/>
</dbReference>
<feature type="transmembrane region" description="Helical" evidence="6">
    <location>
        <begin position="904"/>
        <end position="925"/>
    </location>
</feature>
<feature type="transmembrane region" description="Helical" evidence="6">
    <location>
        <begin position="255"/>
        <end position="277"/>
    </location>
</feature>
<feature type="transmembrane region" description="Helical" evidence="6">
    <location>
        <begin position="366"/>
        <end position="385"/>
    </location>
</feature>
<comment type="subcellular location">
    <subcellularLocation>
        <location evidence="1">Membrane</location>
        <topology evidence="1">Multi-pass membrane protein</topology>
    </subcellularLocation>
</comment>
<dbReference type="AlphaFoldDB" id="A0A1Q9F428"/>
<feature type="transmembrane region" description="Helical" evidence="6">
    <location>
        <begin position="788"/>
        <end position="811"/>
    </location>
</feature>
<dbReference type="InterPro" id="IPR022357">
    <property type="entry name" value="MIP_CS"/>
</dbReference>
<comment type="caution">
    <text evidence="7">The sequence shown here is derived from an EMBL/GenBank/DDBJ whole genome shotgun (WGS) entry which is preliminary data.</text>
</comment>
<evidence type="ECO:0000313" key="8">
    <source>
        <dbReference type="Proteomes" id="UP000186817"/>
    </source>
</evidence>
<dbReference type="Pfam" id="PF00230">
    <property type="entry name" value="MIP"/>
    <property type="match status" value="4"/>
</dbReference>
<feature type="transmembrane region" description="Helical" evidence="6">
    <location>
        <begin position="442"/>
        <end position="463"/>
    </location>
</feature>
<dbReference type="PANTHER" id="PTHR45724">
    <property type="entry name" value="AQUAPORIN NIP2-1"/>
    <property type="match status" value="1"/>
</dbReference>
<gene>
    <name evidence="7" type="primary">NIP1-3</name>
    <name evidence="7" type="ORF">AK812_SmicGene1415</name>
</gene>
<dbReference type="InterPro" id="IPR023271">
    <property type="entry name" value="Aquaporin-like"/>
</dbReference>
<dbReference type="OrthoDB" id="432935at2759"/>
<keyword evidence="3 6" id="KW-0812">Transmembrane</keyword>
<evidence type="ECO:0000256" key="4">
    <source>
        <dbReference type="ARBA" id="ARBA00022989"/>
    </source>
</evidence>
<feature type="transmembrane region" description="Helical" evidence="6">
    <location>
        <begin position="974"/>
        <end position="997"/>
    </location>
</feature>
<feature type="transmembrane region" description="Helical" evidence="6">
    <location>
        <begin position="397"/>
        <end position="415"/>
    </location>
</feature>
<feature type="transmembrane region" description="Helical" evidence="6">
    <location>
        <begin position="551"/>
        <end position="573"/>
    </location>
</feature>
<feature type="transmembrane region" description="Helical" evidence="6">
    <location>
        <begin position="716"/>
        <end position="740"/>
    </location>
</feature>
<feature type="transmembrane region" description="Helical" evidence="6">
    <location>
        <begin position="484"/>
        <end position="504"/>
    </location>
</feature>
<name>A0A1Q9F428_SYMMI</name>
<dbReference type="InterPro" id="IPR000425">
    <property type="entry name" value="MIP"/>
</dbReference>
<dbReference type="PANTHER" id="PTHR45724:SF13">
    <property type="entry name" value="AQUAPORIN NIP1-1-RELATED"/>
    <property type="match status" value="1"/>
</dbReference>
<feature type="transmembrane region" description="Helical" evidence="6">
    <location>
        <begin position="823"/>
        <end position="847"/>
    </location>
</feature>
<feature type="transmembrane region" description="Helical" evidence="6">
    <location>
        <begin position="629"/>
        <end position="649"/>
    </location>
</feature>
<sequence length="1187" mass="123868">MPDPLQSWVVGINVRVLLRTSSFDAPSAASWRLSAHDGRQCPCYDLADMGQALLQSWKDWLQSLCLELADLTPTFDATSLQSWASMSLPGVGRLDVPPLRSFRARSLALAEKAVSDALTSARLTGRRSSEAHLFWGGAFLHSVRLYLLCRKHTVRDFDMMRLLALTLALGATVASLAQQEDCADEPDNFSRLSEVSLLQSHTVTHATTFGQHGLGRSAVEAATGGLGLPVAITVAAAIALFVLDKTYESVQEYSAIFAEFLGTFALVFTVACCVATGSAVWNATAIACVLMVMVYGTGPVSGGHLNPAVTLALAWSEKFPWEKVPVYCATQITAGIAAGSCAANLFGLETASPLAPVGEFTWPYAFFVEATYTFMLCFVVLNTAASKRNNEKGDGNQFFGLAIGFVIIAGGYASGDVSGACFNPAVAFGLDFSSINSGMSWGFGWTGMEIFGAGCAALAFRFVRPEDFSLVELSTYEPTLPVKLVSEFLGTFMLVLTVGLNVVLGSASTAWSAAAALMCMIYALGDVSGAHFNPAVSLAVKLRGKCSWTDFGTYIPVQLLAGASAGAIVSVFHKIGTGKDSAHFLEPGKGHSVVEAGIAEMVFTFVLCYVVLATATIAKPGSQLTKQNFYFGLAIASCVTAGGFAAGALSGGELNPAVSTGLTVASSIYSPAGAESNGSAIVNLLAFSGFEFAGALLAVIAFYVTHPTEMEKEATWYSCYVAEFLGTFVLVFTVVCNVLASNENWSPTSIACSLMVMIYATGGVSGGHLNPAVTFAISLATGDWSLKAVGYVASQLVGGIAAGFAACSLFTDVADVGAKDPYHLSYALMAELIYTAMLAFTVLNVAVSKRNNPGTDGNNFYALAIAWVIIAGGYAVGGVSGAAFNPAVAIGLDVSSYSKGVGMGFLWGLFELLGAVVAVALYRVLRPEDYLDLDAAALDNYQPSLSAKLLSEFLGVFMLVLTVGLNLVNGSPATAWSAAAALMCMIYCLGNISGAHLNPAVTMAVVASGRKLCHHSEGVAYASTQLLAGTVAGFVYSMYHAAGPKKTDYIGLGPGPGSDYTLTQAGLVELSATLLLAYVVLSCATVPPAGGDTKTKNSFYFALAIGSCVTVGGFAIGAVSGGELNPAVALGITAASGMQHPADTVDHSFSNFVRLGIWEMTGAFVAAAFFKISHSKVYLDLQAEDSK</sequence>
<evidence type="ECO:0000256" key="3">
    <source>
        <dbReference type="ARBA" id="ARBA00022692"/>
    </source>
</evidence>
<dbReference type="InterPro" id="IPR034294">
    <property type="entry name" value="Aquaporin_transptr"/>
</dbReference>
<dbReference type="Proteomes" id="UP000186817">
    <property type="component" value="Unassembled WGS sequence"/>
</dbReference>
<feature type="transmembrane region" description="Helical" evidence="6">
    <location>
        <begin position="324"/>
        <end position="346"/>
    </location>
</feature>
<feature type="transmembrane region" description="Helical" evidence="6">
    <location>
        <begin position="859"/>
        <end position="884"/>
    </location>
</feature>
<feature type="transmembrane region" description="Helical" evidence="6">
    <location>
        <begin position="510"/>
        <end position="530"/>
    </location>
</feature>
<dbReference type="GO" id="GO:0016020">
    <property type="term" value="C:membrane"/>
    <property type="evidence" value="ECO:0007669"/>
    <property type="project" value="UniProtKB-SubCell"/>
</dbReference>
<keyword evidence="4 6" id="KW-1133">Transmembrane helix</keyword>
<feature type="transmembrane region" description="Helical" evidence="6">
    <location>
        <begin position="1062"/>
        <end position="1086"/>
    </location>
</feature>
<evidence type="ECO:0000256" key="5">
    <source>
        <dbReference type="ARBA" id="ARBA00023136"/>
    </source>
</evidence>
<evidence type="ECO:0000256" key="1">
    <source>
        <dbReference type="ARBA" id="ARBA00004141"/>
    </source>
</evidence>
<feature type="transmembrane region" description="Helical" evidence="6">
    <location>
        <begin position="1098"/>
        <end position="1119"/>
    </location>
</feature>
<evidence type="ECO:0000256" key="6">
    <source>
        <dbReference type="SAM" id="Phobius"/>
    </source>
</evidence>
<feature type="transmembrane region" description="Helical" evidence="6">
    <location>
        <begin position="1018"/>
        <end position="1042"/>
    </location>
</feature>
<dbReference type="PROSITE" id="PS00221">
    <property type="entry name" value="MIP"/>
    <property type="match status" value="4"/>
</dbReference>
<feature type="transmembrane region" description="Helical" evidence="6">
    <location>
        <begin position="221"/>
        <end position="243"/>
    </location>
</feature>
<feature type="transmembrane region" description="Helical" evidence="6">
    <location>
        <begin position="746"/>
        <end position="767"/>
    </location>
</feature>
<dbReference type="SUPFAM" id="SSF81338">
    <property type="entry name" value="Aquaporin-like"/>
    <property type="match status" value="4"/>
</dbReference>
<feature type="transmembrane region" description="Helical" evidence="6">
    <location>
        <begin position="680"/>
        <end position="704"/>
    </location>
</feature>
<protein>
    <submittedName>
        <fullName evidence="7">Aquaporin NIP1-3</fullName>
    </submittedName>
</protein>
<evidence type="ECO:0000256" key="2">
    <source>
        <dbReference type="ARBA" id="ARBA00022448"/>
    </source>
</evidence>
<keyword evidence="5 6" id="KW-0472">Membrane</keyword>
<evidence type="ECO:0000313" key="7">
    <source>
        <dbReference type="EMBL" id="OLQ14438.1"/>
    </source>
</evidence>
<dbReference type="PRINTS" id="PR00783">
    <property type="entry name" value="MINTRINSICP"/>
</dbReference>
<dbReference type="GO" id="GO:0015267">
    <property type="term" value="F:channel activity"/>
    <property type="evidence" value="ECO:0007669"/>
    <property type="project" value="InterPro"/>
</dbReference>
<keyword evidence="2" id="KW-0813">Transport</keyword>
<feature type="transmembrane region" description="Helical" evidence="6">
    <location>
        <begin position="593"/>
        <end position="617"/>
    </location>
</feature>
<keyword evidence="8" id="KW-1185">Reference proteome</keyword>
<feature type="transmembrane region" description="Helical" evidence="6">
    <location>
        <begin position="945"/>
        <end position="968"/>
    </location>
</feature>
<proteinExistence type="predicted"/>
<feature type="transmembrane region" description="Helical" evidence="6">
    <location>
        <begin position="283"/>
        <end position="303"/>
    </location>
</feature>
<dbReference type="EMBL" id="LSRX01000015">
    <property type="protein sequence ID" value="OLQ14438.1"/>
    <property type="molecule type" value="Genomic_DNA"/>
</dbReference>
<reference evidence="7 8" key="1">
    <citation type="submission" date="2016-02" db="EMBL/GenBank/DDBJ databases">
        <title>Genome analysis of coral dinoflagellate symbionts highlights evolutionary adaptations to a symbiotic lifestyle.</title>
        <authorList>
            <person name="Aranda M."/>
            <person name="Li Y."/>
            <person name="Liew Y.J."/>
            <person name="Baumgarten S."/>
            <person name="Simakov O."/>
            <person name="Wilson M."/>
            <person name="Piel J."/>
            <person name="Ashoor H."/>
            <person name="Bougouffa S."/>
            <person name="Bajic V.B."/>
            <person name="Ryu T."/>
            <person name="Ravasi T."/>
            <person name="Bayer T."/>
            <person name="Micklem G."/>
            <person name="Kim H."/>
            <person name="Bhak J."/>
            <person name="Lajeunesse T.C."/>
            <person name="Voolstra C.R."/>
        </authorList>
    </citation>
    <scope>NUCLEOTIDE SEQUENCE [LARGE SCALE GENOMIC DNA]</scope>
    <source>
        <strain evidence="7 8">CCMP2467</strain>
    </source>
</reference>